<gene>
    <name evidence="5" type="ORF">MNBD_GAMMA13-270</name>
</gene>
<dbReference type="PRINTS" id="PR00260">
    <property type="entry name" value="CHEMTRNSDUCR"/>
</dbReference>
<dbReference type="GO" id="GO:0004888">
    <property type="term" value="F:transmembrane signaling receptor activity"/>
    <property type="evidence" value="ECO:0007669"/>
    <property type="project" value="InterPro"/>
</dbReference>
<dbReference type="AlphaFoldDB" id="A0A3B0YD18"/>
<dbReference type="GO" id="GO:0016020">
    <property type="term" value="C:membrane"/>
    <property type="evidence" value="ECO:0007669"/>
    <property type="project" value="InterPro"/>
</dbReference>
<accession>A0A3B0YD18</accession>
<evidence type="ECO:0000256" key="2">
    <source>
        <dbReference type="ARBA" id="ARBA00029447"/>
    </source>
</evidence>
<comment type="similarity">
    <text evidence="2">Belongs to the methyl-accepting chemotaxis (MCP) protein family.</text>
</comment>
<proteinExistence type="inferred from homology"/>
<dbReference type="InterPro" id="IPR004089">
    <property type="entry name" value="MCPsignal_dom"/>
</dbReference>
<evidence type="ECO:0000313" key="5">
    <source>
        <dbReference type="EMBL" id="VAW77341.1"/>
    </source>
</evidence>
<protein>
    <submittedName>
        <fullName evidence="5">Methyl-accepting chemotaxis protein</fullName>
    </submittedName>
</protein>
<keyword evidence="1" id="KW-0807">Transducer</keyword>
<dbReference type="PANTHER" id="PTHR32089:SF112">
    <property type="entry name" value="LYSOZYME-LIKE PROTEIN-RELATED"/>
    <property type="match status" value="1"/>
</dbReference>
<feature type="transmembrane region" description="Helical" evidence="3">
    <location>
        <begin position="18"/>
        <end position="36"/>
    </location>
</feature>
<evidence type="ECO:0000256" key="3">
    <source>
        <dbReference type="SAM" id="Phobius"/>
    </source>
</evidence>
<dbReference type="Gene3D" id="1.10.287.950">
    <property type="entry name" value="Methyl-accepting chemotaxis protein"/>
    <property type="match status" value="1"/>
</dbReference>
<keyword evidence="3" id="KW-1133">Transmembrane helix</keyword>
<evidence type="ECO:0000259" key="4">
    <source>
        <dbReference type="PROSITE" id="PS50111"/>
    </source>
</evidence>
<dbReference type="GO" id="GO:0006935">
    <property type="term" value="P:chemotaxis"/>
    <property type="evidence" value="ECO:0007669"/>
    <property type="project" value="InterPro"/>
</dbReference>
<reference evidence="5" key="1">
    <citation type="submission" date="2018-06" db="EMBL/GenBank/DDBJ databases">
        <authorList>
            <person name="Zhirakovskaya E."/>
        </authorList>
    </citation>
    <scope>NUCLEOTIDE SEQUENCE</scope>
</reference>
<evidence type="ECO:0000256" key="1">
    <source>
        <dbReference type="ARBA" id="ARBA00023224"/>
    </source>
</evidence>
<feature type="transmembrane region" description="Helical" evidence="3">
    <location>
        <begin position="42"/>
        <end position="61"/>
    </location>
</feature>
<dbReference type="GO" id="GO:0007165">
    <property type="term" value="P:signal transduction"/>
    <property type="evidence" value="ECO:0007669"/>
    <property type="project" value="UniProtKB-KW"/>
</dbReference>
<dbReference type="PANTHER" id="PTHR32089">
    <property type="entry name" value="METHYL-ACCEPTING CHEMOTAXIS PROTEIN MCPB"/>
    <property type="match status" value="1"/>
</dbReference>
<dbReference type="PROSITE" id="PS50111">
    <property type="entry name" value="CHEMOTAXIS_TRANSDUC_2"/>
    <property type="match status" value="1"/>
</dbReference>
<dbReference type="SUPFAM" id="SSF58104">
    <property type="entry name" value="Methyl-accepting chemotaxis protein (MCP) signaling domain"/>
    <property type="match status" value="1"/>
</dbReference>
<sequence length="401" mass="43291">MDTAINNPISGRSSYKRLWIAPALQGVVAAIMLLVFNPIDAVLLSASGAVLALAIVISVWLSKAVPRFIEENQQPSTASVTRDNDASRRADGELLQKSFQIWERQIETVRSQTQTAITDLATRFSDLALDLEKAIAAAHRSTEDVGGDDNAGGIVELFNQSGADLAAVVAALNDAQQAKQDMVREISELSIHMEKLVAMGGEVGKIAQQTNLLSLNAAIEAARAGEAGRGFAVVAGEVRKLSTESADTSQKITELVLNITGSMTKVVDLTDKTAQQDQESVRTSEQAIQGVMGRFQKVTASLMDATEELADTGTGIQNEISNVLVSLQFQDRVSQILSQLIQHISALRERLGDRGIDAEATPIDLQTWMDEMESGYTTFEQKLNHQGITDHEPAKAQVAFF</sequence>
<organism evidence="5">
    <name type="scientific">hydrothermal vent metagenome</name>
    <dbReference type="NCBI Taxonomy" id="652676"/>
    <lineage>
        <taxon>unclassified sequences</taxon>
        <taxon>metagenomes</taxon>
        <taxon>ecological metagenomes</taxon>
    </lineage>
</organism>
<keyword evidence="3" id="KW-0472">Membrane</keyword>
<keyword evidence="3" id="KW-0812">Transmembrane</keyword>
<feature type="domain" description="Methyl-accepting transducer" evidence="4">
    <location>
        <begin position="111"/>
        <end position="291"/>
    </location>
</feature>
<name>A0A3B0YD18_9ZZZZ</name>
<dbReference type="Pfam" id="PF00015">
    <property type="entry name" value="MCPsignal"/>
    <property type="match status" value="1"/>
</dbReference>
<dbReference type="EMBL" id="UOFK01000116">
    <property type="protein sequence ID" value="VAW77341.1"/>
    <property type="molecule type" value="Genomic_DNA"/>
</dbReference>
<dbReference type="SMART" id="SM00283">
    <property type="entry name" value="MA"/>
    <property type="match status" value="1"/>
</dbReference>
<dbReference type="InterPro" id="IPR004090">
    <property type="entry name" value="Chemotax_Me-accpt_rcpt"/>
</dbReference>